<keyword evidence="3" id="KW-1185">Reference proteome</keyword>
<dbReference type="Proteomes" id="UP000324222">
    <property type="component" value="Unassembled WGS sequence"/>
</dbReference>
<name>A0A5B7J2Q5_PORTR</name>
<reference evidence="2 3" key="1">
    <citation type="submission" date="2019-05" db="EMBL/GenBank/DDBJ databases">
        <title>Another draft genome of Portunus trituberculatus and its Hox gene families provides insights of decapod evolution.</title>
        <authorList>
            <person name="Jeong J.-H."/>
            <person name="Song I."/>
            <person name="Kim S."/>
            <person name="Choi T."/>
            <person name="Kim D."/>
            <person name="Ryu S."/>
            <person name="Kim W."/>
        </authorList>
    </citation>
    <scope>NUCLEOTIDE SEQUENCE [LARGE SCALE GENOMIC DNA]</scope>
    <source>
        <tissue evidence="2">Muscle</tissue>
    </source>
</reference>
<gene>
    <name evidence="2" type="ORF">E2C01_087203</name>
</gene>
<evidence type="ECO:0000313" key="2">
    <source>
        <dbReference type="EMBL" id="MPC92131.1"/>
    </source>
</evidence>
<dbReference type="EMBL" id="VSRR010090203">
    <property type="protein sequence ID" value="MPC92131.1"/>
    <property type="molecule type" value="Genomic_DNA"/>
</dbReference>
<evidence type="ECO:0000256" key="1">
    <source>
        <dbReference type="SAM" id="MobiDB-lite"/>
    </source>
</evidence>
<organism evidence="2 3">
    <name type="scientific">Portunus trituberculatus</name>
    <name type="common">Swimming crab</name>
    <name type="synonym">Neptunus trituberculatus</name>
    <dbReference type="NCBI Taxonomy" id="210409"/>
    <lineage>
        <taxon>Eukaryota</taxon>
        <taxon>Metazoa</taxon>
        <taxon>Ecdysozoa</taxon>
        <taxon>Arthropoda</taxon>
        <taxon>Crustacea</taxon>
        <taxon>Multicrustacea</taxon>
        <taxon>Malacostraca</taxon>
        <taxon>Eumalacostraca</taxon>
        <taxon>Eucarida</taxon>
        <taxon>Decapoda</taxon>
        <taxon>Pleocyemata</taxon>
        <taxon>Brachyura</taxon>
        <taxon>Eubrachyura</taxon>
        <taxon>Portunoidea</taxon>
        <taxon>Portunidae</taxon>
        <taxon>Portuninae</taxon>
        <taxon>Portunus</taxon>
    </lineage>
</organism>
<protein>
    <submittedName>
        <fullName evidence="2">Uncharacterized protein</fullName>
    </submittedName>
</protein>
<comment type="caution">
    <text evidence="2">The sequence shown here is derived from an EMBL/GenBank/DDBJ whole genome shotgun (WGS) entry which is preliminary data.</text>
</comment>
<evidence type="ECO:0000313" key="3">
    <source>
        <dbReference type="Proteomes" id="UP000324222"/>
    </source>
</evidence>
<proteinExistence type="predicted"/>
<dbReference type="AlphaFoldDB" id="A0A5B7J2Q5"/>
<sequence>MSFTPPNNDIIITSRHAKFSLRFTREIFVILFSADVIPTRPPGDKARSQFRRSPDTSSANDRLGTGVANEYKYYERKARYSVQE</sequence>
<accession>A0A5B7J2Q5</accession>
<feature type="region of interest" description="Disordered" evidence="1">
    <location>
        <begin position="40"/>
        <end position="63"/>
    </location>
</feature>